<accession>A0A1Z4UYW8</accession>
<dbReference type="Proteomes" id="UP000218702">
    <property type="component" value="Chromosome"/>
</dbReference>
<organism evidence="1 2">
    <name type="scientific">Dolichospermum compactum NIES-806</name>
    <dbReference type="NCBI Taxonomy" id="1973481"/>
    <lineage>
        <taxon>Bacteria</taxon>
        <taxon>Bacillati</taxon>
        <taxon>Cyanobacteriota</taxon>
        <taxon>Cyanophyceae</taxon>
        <taxon>Nostocales</taxon>
        <taxon>Aphanizomenonaceae</taxon>
        <taxon>Dolichospermum</taxon>
        <taxon>Dolichospermum compactum</taxon>
    </lineage>
</organism>
<gene>
    <name evidence="1" type="ORF">NIES806_06340</name>
</gene>
<sequence>MSSKNDTHSHQLGFALEILKLLAEKPLKKSELMILLGDRNFADGDLSQKITRTISKLRDCGFEITSAPNRPYELVTSAFPVILSKEQQKALAMAAELLANLGFSAEAGHIYQIGKFHQQKKSALTTDFHPPIDYGDENINQIIKQLQERCKQKRRFLIHYRNRNGQENRWDLDKSELRLHNGVLYLFALIPNFRSFHIQTIPNVEQNLLLRIDRITKVGVASQTPWTYSKFPTLDITYRLTGTLANYQPRRPHEEIISSEEITDYVDILTQEDYIFWFRQRMLQYGNNAIVLKPDWVAADIQDTLKKAHDNYCVE</sequence>
<dbReference type="RefSeq" id="WP_096663914.1">
    <property type="nucleotide sequence ID" value="NZ_AP018316.1"/>
</dbReference>
<dbReference type="PROSITE" id="PS52050">
    <property type="entry name" value="WYL"/>
    <property type="match status" value="1"/>
</dbReference>
<dbReference type="OrthoDB" id="490715at2"/>
<dbReference type="EMBL" id="AP018316">
    <property type="protein sequence ID" value="BAZ84448.1"/>
    <property type="molecule type" value="Genomic_DNA"/>
</dbReference>
<evidence type="ECO:0000313" key="1">
    <source>
        <dbReference type="EMBL" id="BAZ84448.1"/>
    </source>
</evidence>
<reference evidence="1 2" key="1">
    <citation type="submission" date="2017-06" db="EMBL/GenBank/DDBJ databases">
        <title>Genome sequencing of cyanobaciteial culture collection at National Institute for Environmental Studies (NIES).</title>
        <authorList>
            <person name="Hirose Y."/>
            <person name="Shimura Y."/>
            <person name="Fujisawa T."/>
            <person name="Nakamura Y."/>
            <person name="Kawachi M."/>
        </authorList>
    </citation>
    <scope>NUCLEOTIDE SEQUENCE [LARGE SCALE GENOMIC DNA]</scope>
    <source>
        <strain evidence="1 2">NIES-806</strain>
    </source>
</reference>
<name>A0A1Z4UYW8_9CYAN</name>
<dbReference type="KEGG" id="dcm:NIES806_06340"/>
<protein>
    <submittedName>
        <fullName evidence="1">Uncharacterized protein</fullName>
    </submittedName>
</protein>
<keyword evidence="2" id="KW-1185">Reference proteome</keyword>
<evidence type="ECO:0000313" key="2">
    <source>
        <dbReference type="Proteomes" id="UP000218702"/>
    </source>
</evidence>
<dbReference type="AlphaFoldDB" id="A0A1Z4UYW8"/>
<proteinExistence type="predicted"/>